<dbReference type="Pfam" id="PF00231">
    <property type="entry name" value="ATP-synt"/>
    <property type="match status" value="1"/>
</dbReference>
<dbReference type="PROSITE" id="PS00153">
    <property type="entry name" value="ATPASE_GAMMA"/>
    <property type="match status" value="1"/>
</dbReference>
<evidence type="ECO:0000256" key="1">
    <source>
        <dbReference type="ARBA" id="ARBA00003456"/>
    </source>
</evidence>
<keyword evidence="8 10" id="KW-0139">CF(1)</keyword>
<dbReference type="InterPro" id="IPR035968">
    <property type="entry name" value="ATP_synth_F1_ATPase_gsu"/>
</dbReference>
<dbReference type="AlphaFoldDB" id="A0A2T0WR83"/>
<comment type="subunit">
    <text evidence="10">F-type ATPases have 2 components, CF(1) - the catalytic core - and CF(0) - the membrane proton channel. CF(1) has five subunits: alpha(3), beta(3), gamma(1), delta(1), epsilon(1). CF(0) has three main subunits: a, b and c.</text>
</comment>
<evidence type="ECO:0000256" key="9">
    <source>
        <dbReference type="ARBA" id="ARBA00023310"/>
    </source>
</evidence>
<dbReference type="HAMAP" id="MF_00815">
    <property type="entry name" value="ATP_synth_gamma_bact"/>
    <property type="match status" value="1"/>
</dbReference>
<dbReference type="SUPFAM" id="SSF52943">
    <property type="entry name" value="ATP synthase (F1-ATPase), gamma subunit"/>
    <property type="match status" value="1"/>
</dbReference>
<evidence type="ECO:0000313" key="12">
    <source>
        <dbReference type="Proteomes" id="UP000238157"/>
    </source>
</evidence>
<dbReference type="EMBL" id="PVTR01000003">
    <property type="protein sequence ID" value="PRY89211.1"/>
    <property type="molecule type" value="Genomic_DNA"/>
</dbReference>
<evidence type="ECO:0000256" key="8">
    <source>
        <dbReference type="ARBA" id="ARBA00023196"/>
    </source>
</evidence>
<dbReference type="InterPro" id="IPR023632">
    <property type="entry name" value="ATP_synth_F1_gsu_CS"/>
</dbReference>
<sequence length="293" mass="32836">MPNLKEVKQRITSVTSTQQITKAMKMVAAAKLRKAQDKILKMRPYSQKLTTILDDVVASMGGELDIVYGDQRPVQNVLVVAMTSDKGLCGAFNANVIKASNYLMENKYKDVNLTVLPLGKKALENFRKRNFKLIPQFSEIFMDVNYDSVREISEYVMDAFVTKKFDKVVLVYNHFKNVATQEVVAEQFLPMGGDVVGKASAEEKAESDYILEPSKEYVIEELVPKALKTQFYKAVLESNASEHGARMTSMDKATENANDLLKELKLQYNRTRQAAITNEILEIVAGANALEGT</sequence>
<dbReference type="GO" id="GO:0005524">
    <property type="term" value="F:ATP binding"/>
    <property type="evidence" value="ECO:0007669"/>
    <property type="project" value="UniProtKB-UniRule"/>
</dbReference>
<evidence type="ECO:0000256" key="5">
    <source>
        <dbReference type="ARBA" id="ARBA00022781"/>
    </source>
</evidence>
<dbReference type="GO" id="GO:0005886">
    <property type="term" value="C:plasma membrane"/>
    <property type="evidence" value="ECO:0007669"/>
    <property type="project" value="UniProtKB-SubCell"/>
</dbReference>
<comment type="caution">
    <text evidence="11">The sequence shown here is derived from an EMBL/GenBank/DDBJ whole genome shotgun (WGS) entry which is preliminary data.</text>
</comment>
<evidence type="ECO:0000256" key="7">
    <source>
        <dbReference type="ARBA" id="ARBA00023136"/>
    </source>
</evidence>
<accession>A0A2T0WR83</accession>
<keyword evidence="12" id="KW-1185">Reference proteome</keyword>
<dbReference type="NCBIfam" id="TIGR01146">
    <property type="entry name" value="ATPsyn_F1gamma"/>
    <property type="match status" value="1"/>
</dbReference>
<evidence type="ECO:0000256" key="4">
    <source>
        <dbReference type="ARBA" id="ARBA00022448"/>
    </source>
</evidence>
<dbReference type="Gene3D" id="3.40.1380.10">
    <property type="match status" value="1"/>
</dbReference>
<dbReference type="InterPro" id="IPR000131">
    <property type="entry name" value="ATP_synth_F1_gsu"/>
</dbReference>
<evidence type="ECO:0000256" key="3">
    <source>
        <dbReference type="ARBA" id="ARBA00007681"/>
    </source>
</evidence>
<dbReference type="Proteomes" id="UP000238157">
    <property type="component" value="Unassembled WGS sequence"/>
</dbReference>
<keyword evidence="4 10" id="KW-0813">Transport</keyword>
<comment type="similarity">
    <text evidence="3 10">Belongs to the ATPase gamma chain family.</text>
</comment>
<dbReference type="GO" id="GO:0042777">
    <property type="term" value="P:proton motive force-driven plasma membrane ATP synthesis"/>
    <property type="evidence" value="ECO:0007669"/>
    <property type="project" value="UniProtKB-UniRule"/>
</dbReference>
<keyword evidence="6 10" id="KW-0406">Ion transport</keyword>
<organism evidence="11 12">
    <name type="scientific">Mongoliibacter ruber</name>
    <dbReference type="NCBI Taxonomy" id="1750599"/>
    <lineage>
        <taxon>Bacteria</taxon>
        <taxon>Pseudomonadati</taxon>
        <taxon>Bacteroidota</taxon>
        <taxon>Cytophagia</taxon>
        <taxon>Cytophagales</taxon>
        <taxon>Cyclobacteriaceae</taxon>
        <taxon>Mongoliibacter</taxon>
    </lineage>
</organism>
<comment type="subcellular location">
    <subcellularLocation>
        <location evidence="10">Cell membrane</location>
        <topology evidence="10">Peripheral membrane protein</topology>
    </subcellularLocation>
    <subcellularLocation>
        <location evidence="2">Membrane</location>
        <topology evidence="2">Peripheral membrane protein</topology>
    </subcellularLocation>
</comment>
<keyword evidence="9 10" id="KW-0066">ATP synthesis</keyword>
<keyword evidence="5 10" id="KW-0375">Hydrogen ion transport</keyword>
<evidence type="ECO:0000256" key="10">
    <source>
        <dbReference type="HAMAP-Rule" id="MF_00815"/>
    </source>
</evidence>
<proteinExistence type="inferred from homology"/>
<keyword evidence="10" id="KW-1003">Cell membrane</keyword>
<name>A0A2T0WR83_9BACT</name>
<dbReference type="CDD" id="cd12151">
    <property type="entry name" value="F1-ATPase_gamma"/>
    <property type="match status" value="1"/>
</dbReference>
<dbReference type="PANTHER" id="PTHR11693">
    <property type="entry name" value="ATP SYNTHASE GAMMA CHAIN"/>
    <property type="match status" value="1"/>
</dbReference>
<keyword evidence="7 10" id="KW-0472">Membrane</keyword>
<dbReference type="GO" id="GO:0046933">
    <property type="term" value="F:proton-transporting ATP synthase activity, rotational mechanism"/>
    <property type="evidence" value="ECO:0007669"/>
    <property type="project" value="UniProtKB-UniRule"/>
</dbReference>
<protein>
    <recommendedName>
        <fullName evidence="10">ATP synthase gamma chain</fullName>
    </recommendedName>
    <alternativeName>
        <fullName evidence="10">ATP synthase F1 sector gamma subunit</fullName>
    </alternativeName>
    <alternativeName>
        <fullName evidence="10">F-ATPase gamma subunit</fullName>
    </alternativeName>
</protein>
<dbReference type="PRINTS" id="PR00126">
    <property type="entry name" value="ATPASEGAMMA"/>
</dbReference>
<gene>
    <name evidence="10" type="primary">atpG</name>
    <name evidence="11" type="ORF">CLW00_103333</name>
</gene>
<dbReference type="OrthoDB" id="9812769at2"/>
<evidence type="ECO:0000313" key="11">
    <source>
        <dbReference type="EMBL" id="PRY89211.1"/>
    </source>
</evidence>
<dbReference type="PANTHER" id="PTHR11693:SF22">
    <property type="entry name" value="ATP SYNTHASE SUBUNIT GAMMA, MITOCHONDRIAL"/>
    <property type="match status" value="1"/>
</dbReference>
<dbReference type="GO" id="GO:0045259">
    <property type="term" value="C:proton-transporting ATP synthase complex"/>
    <property type="evidence" value="ECO:0007669"/>
    <property type="project" value="UniProtKB-KW"/>
</dbReference>
<dbReference type="Gene3D" id="1.10.287.80">
    <property type="entry name" value="ATP synthase, gamma subunit, helix hairpin domain"/>
    <property type="match status" value="2"/>
</dbReference>
<reference evidence="11 12" key="1">
    <citation type="submission" date="2018-03" db="EMBL/GenBank/DDBJ databases">
        <title>Genomic Encyclopedia of Archaeal and Bacterial Type Strains, Phase II (KMG-II): from individual species to whole genera.</title>
        <authorList>
            <person name="Goeker M."/>
        </authorList>
    </citation>
    <scope>NUCLEOTIDE SEQUENCE [LARGE SCALE GENOMIC DNA]</scope>
    <source>
        <strain evidence="11 12">DSM 27929</strain>
    </source>
</reference>
<comment type="function">
    <text evidence="1 10">Produces ATP from ADP in the presence of a proton gradient across the membrane. The gamma chain is believed to be important in regulating ATPase activity and the flow of protons through the CF(0) complex.</text>
</comment>
<evidence type="ECO:0000256" key="2">
    <source>
        <dbReference type="ARBA" id="ARBA00004170"/>
    </source>
</evidence>
<evidence type="ECO:0000256" key="6">
    <source>
        <dbReference type="ARBA" id="ARBA00023065"/>
    </source>
</evidence>
<dbReference type="RefSeq" id="WP_106132978.1">
    <property type="nucleotide sequence ID" value="NZ_PVTR01000003.1"/>
</dbReference>